<feature type="transmembrane region" description="Helical" evidence="1">
    <location>
        <begin position="68"/>
        <end position="89"/>
    </location>
</feature>
<evidence type="ECO:0000313" key="2">
    <source>
        <dbReference type="EMBL" id="KPQ34972.1"/>
    </source>
</evidence>
<organism evidence="2 3">
    <name type="scientific">Phormidesmis priestleyi Ana</name>
    <dbReference type="NCBI Taxonomy" id="1666911"/>
    <lineage>
        <taxon>Bacteria</taxon>
        <taxon>Bacillati</taxon>
        <taxon>Cyanobacteriota</taxon>
        <taxon>Cyanophyceae</taxon>
        <taxon>Leptolyngbyales</taxon>
        <taxon>Leptolyngbyaceae</taxon>
        <taxon>Phormidesmis</taxon>
    </lineage>
</organism>
<evidence type="ECO:0000313" key="3">
    <source>
        <dbReference type="Proteomes" id="UP000050465"/>
    </source>
</evidence>
<gene>
    <name evidence="2" type="ORF">HLUCCA11_12445</name>
</gene>
<feature type="transmembrane region" description="Helical" evidence="1">
    <location>
        <begin position="36"/>
        <end position="62"/>
    </location>
</feature>
<evidence type="ECO:0000256" key="1">
    <source>
        <dbReference type="SAM" id="Phobius"/>
    </source>
</evidence>
<reference evidence="2 3" key="1">
    <citation type="submission" date="2015-09" db="EMBL/GenBank/DDBJ databases">
        <title>Identification and resolution of microdiversity through metagenomic sequencing of parallel consortia.</title>
        <authorList>
            <person name="Nelson W.C."/>
            <person name="Romine M.F."/>
            <person name="Lindemann S.R."/>
        </authorList>
    </citation>
    <scope>NUCLEOTIDE SEQUENCE [LARGE SCALE GENOMIC DNA]</scope>
    <source>
        <strain evidence="2">Ana</strain>
    </source>
</reference>
<keyword evidence="1" id="KW-1133">Transmembrane helix</keyword>
<protein>
    <submittedName>
        <fullName evidence="2">Uncharacterized protein</fullName>
    </submittedName>
</protein>
<dbReference type="Proteomes" id="UP000050465">
    <property type="component" value="Unassembled WGS sequence"/>
</dbReference>
<dbReference type="AlphaFoldDB" id="A0A0P8C1F2"/>
<keyword evidence="1" id="KW-0472">Membrane</keyword>
<comment type="caution">
    <text evidence="2">The sequence shown here is derived from an EMBL/GenBank/DDBJ whole genome shotgun (WGS) entry which is preliminary data.</text>
</comment>
<name>A0A0P8C1F2_9CYAN</name>
<accession>A0A0P8C1F2</accession>
<sequence length="94" mass="10298">MTHTSDFLIRLQPYASLFLRTQSPSPMAPLESNDNLMIILICLVPFAALLYCAITIGTLLTVPAARDYPLVFGGIFALIPLLTGAAFWVGPFRK</sequence>
<keyword evidence="1" id="KW-0812">Transmembrane</keyword>
<proteinExistence type="predicted"/>
<dbReference type="EMBL" id="LJZR01000015">
    <property type="protein sequence ID" value="KPQ34972.1"/>
    <property type="molecule type" value="Genomic_DNA"/>
</dbReference>